<dbReference type="EMBL" id="CATQJA010001658">
    <property type="protein sequence ID" value="CAJ0568096.1"/>
    <property type="molecule type" value="Genomic_DNA"/>
</dbReference>
<feature type="compositionally biased region" description="Polar residues" evidence="1">
    <location>
        <begin position="32"/>
        <end position="54"/>
    </location>
</feature>
<proteinExistence type="predicted"/>
<gene>
    <name evidence="2" type="ORF">MSPICULIGERA_LOCUS6623</name>
</gene>
<dbReference type="AlphaFoldDB" id="A0AA36CGT2"/>
<feature type="region of interest" description="Disordered" evidence="1">
    <location>
        <begin position="425"/>
        <end position="464"/>
    </location>
</feature>
<feature type="region of interest" description="Disordered" evidence="1">
    <location>
        <begin position="91"/>
        <end position="141"/>
    </location>
</feature>
<keyword evidence="3" id="KW-1185">Reference proteome</keyword>
<reference evidence="2" key="1">
    <citation type="submission" date="2023-06" db="EMBL/GenBank/DDBJ databases">
        <authorList>
            <person name="Delattre M."/>
        </authorList>
    </citation>
    <scope>NUCLEOTIDE SEQUENCE</scope>
    <source>
        <strain evidence="2">AF72</strain>
    </source>
</reference>
<accession>A0AA36CGT2</accession>
<feature type="region of interest" description="Disordered" evidence="1">
    <location>
        <begin position="234"/>
        <end position="305"/>
    </location>
</feature>
<name>A0AA36CGT2_9BILA</name>
<evidence type="ECO:0000313" key="2">
    <source>
        <dbReference type="EMBL" id="CAJ0568096.1"/>
    </source>
</evidence>
<feature type="region of interest" description="Disordered" evidence="1">
    <location>
        <begin position="537"/>
        <end position="569"/>
    </location>
</feature>
<feature type="compositionally biased region" description="Polar residues" evidence="1">
    <location>
        <begin position="266"/>
        <end position="281"/>
    </location>
</feature>
<feature type="compositionally biased region" description="Low complexity" evidence="1">
    <location>
        <begin position="441"/>
        <end position="455"/>
    </location>
</feature>
<feature type="compositionally biased region" description="Pro residues" evidence="1">
    <location>
        <begin position="282"/>
        <end position="297"/>
    </location>
</feature>
<organism evidence="2 3">
    <name type="scientific">Mesorhabditis spiculigera</name>
    <dbReference type="NCBI Taxonomy" id="96644"/>
    <lineage>
        <taxon>Eukaryota</taxon>
        <taxon>Metazoa</taxon>
        <taxon>Ecdysozoa</taxon>
        <taxon>Nematoda</taxon>
        <taxon>Chromadorea</taxon>
        <taxon>Rhabditida</taxon>
        <taxon>Rhabditina</taxon>
        <taxon>Rhabditomorpha</taxon>
        <taxon>Rhabditoidea</taxon>
        <taxon>Rhabditidae</taxon>
        <taxon>Mesorhabditinae</taxon>
        <taxon>Mesorhabditis</taxon>
    </lineage>
</organism>
<feature type="region of interest" description="Disordered" evidence="1">
    <location>
        <begin position="1"/>
        <end position="58"/>
    </location>
</feature>
<feature type="compositionally biased region" description="Low complexity" evidence="1">
    <location>
        <begin position="1"/>
        <end position="13"/>
    </location>
</feature>
<evidence type="ECO:0000256" key="1">
    <source>
        <dbReference type="SAM" id="MobiDB-lite"/>
    </source>
</evidence>
<sequence length="569" mass="61179">MSNTPSSITPSSSGEFRPDLNPFFAIRHPSPEQATSVPSNQWAVSPQDQASNDGKQPPIKYVFTSAMANDAARAVDSRQFDSVVSWHQAAKPDGAMTMRPPYPPPKQKPASRKRNAQPNSVEPSSSSQPKQPKPSSFPMHNASDEFLFKTPIPQHDNPAIKEIYNDLCAGSALDEKLDDNPLRKMERMTNIPLFDNGMNTVVSSAGSMDKTRDAEKERNAKMQTLEEIEKSFTNPMLAPLSRPNPEPQLMAPSAGKEEWEKLMGAGSSNGAPSTSESQTSVPPAPAPEKSPMYPPPNTNGMMPTGPQSAGVYPSPYPQYSMPSGPNSAGTYPPPMPNGKANGAPHPAAAHGMPQRMMQPQMNYPGGYPPMYPWPPMPNGMQMGPPPPNHPAYQQWVMQQQAMAYQRQQMMAAQQQAMNKAAAMNSPGQYPSPMMQGPPPTSTTTPTSTPSATMPPNGMPYHPSMQMRGPYAPPPYFGGMPGMPGPGMSPGANPGMPPHPGYGPYPGMMPPGMMMHPGVPPNMRPPMDPNMPMGMMPMPGYFPPPGTKPADKTASPKALQDGHPTLPTPS</sequence>
<feature type="compositionally biased region" description="Low complexity" evidence="1">
    <location>
        <begin position="123"/>
        <end position="136"/>
    </location>
</feature>
<dbReference type="Proteomes" id="UP001177023">
    <property type="component" value="Unassembled WGS sequence"/>
</dbReference>
<comment type="caution">
    <text evidence="2">The sequence shown here is derived from an EMBL/GenBank/DDBJ whole genome shotgun (WGS) entry which is preliminary data.</text>
</comment>
<evidence type="ECO:0000313" key="3">
    <source>
        <dbReference type="Proteomes" id="UP001177023"/>
    </source>
</evidence>
<feature type="non-terminal residue" evidence="2">
    <location>
        <position position="1"/>
    </location>
</feature>
<protein>
    <submittedName>
        <fullName evidence="2">Uncharacterized protein</fullName>
    </submittedName>
</protein>